<evidence type="ECO:0000256" key="9">
    <source>
        <dbReference type="RuleBase" id="RU369079"/>
    </source>
</evidence>
<dbReference type="Proteomes" id="UP001064106">
    <property type="component" value="Unassembled WGS sequence"/>
</dbReference>
<evidence type="ECO:0000256" key="3">
    <source>
        <dbReference type="ARBA" id="ARBA00022475"/>
    </source>
</evidence>
<comment type="function">
    <text evidence="9">Part of the tripartite ATP-independent periplasmic (TRAP) transport system.</text>
</comment>
<feature type="domain" description="Tripartite ATP-independent periplasmic transporters DctQ component" evidence="10">
    <location>
        <begin position="32"/>
        <end position="161"/>
    </location>
</feature>
<keyword evidence="6 9" id="KW-1133">Transmembrane helix</keyword>
<evidence type="ECO:0000256" key="7">
    <source>
        <dbReference type="ARBA" id="ARBA00023136"/>
    </source>
</evidence>
<evidence type="ECO:0000313" key="11">
    <source>
        <dbReference type="EMBL" id="MCU5784516.1"/>
    </source>
</evidence>
<evidence type="ECO:0000256" key="8">
    <source>
        <dbReference type="ARBA" id="ARBA00038436"/>
    </source>
</evidence>
<keyword evidence="2 9" id="KW-0813">Transport</keyword>
<dbReference type="Pfam" id="PF04290">
    <property type="entry name" value="DctQ"/>
    <property type="match status" value="1"/>
</dbReference>
<dbReference type="InterPro" id="IPR007387">
    <property type="entry name" value="TRAP_DctQ"/>
</dbReference>
<comment type="caution">
    <text evidence="9">Lacks conserved residue(s) required for the propagation of feature annotation.</text>
</comment>
<keyword evidence="5 9" id="KW-0812">Transmembrane</keyword>
<feature type="transmembrane region" description="Helical" evidence="9">
    <location>
        <begin position="20"/>
        <end position="42"/>
    </location>
</feature>
<gene>
    <name evidence="11" type="ORF">MA04_03816</name>
</gene>
<comment type="subunit">
    <text evidence="9">The complex comprises the extracytoplasmic solute receptor protein and the two transmembrane proteins.</text>
</comment>
<evidence type="ECO:0000256" key="2">
    <source>
        <dbReference type="ARBA" id="ARBA00022448"/>
    </source>
</evidence>
<dbReference type="PANTHER" id="PTHR35011">
    <property type="entry name" value="2,3-DIKETO-L-GULONATE TRAP TRANSPORTER SMALL PERMEASE PROTEIN YIAM"/>
    <property type="match status" value="1"/>
</dbReference>
<evidence type="ECO:0000256" key="6">
    <source>
        <dbReference type="ARBA" id="ARBA00022989"/>
    </source>
</evidence>
<comment type="similarity">
    <text evidence="8 9">Belongs to the TRAP transporter small permease family.</text>
</comment>
<evidence type="ECO:0000256" key="5">
    <source>
        <dbReference type="ARBA" id="ARBA00022692"/>
    </source>
</evidence>
<feature type="transmembrane region" description="Helical" evidence="9">
    <location>
        <begin position="92"/>
        <end position="113"/>
    </location>
</feature>
<comment type="subcellular location">
    <subcellularLocation>
        <location evidence="1 9">Cell inner membrane</location>
        <topology evidence="1 9">Multi-pass membrane protein</topology>
    </subcellularLocation>
</comment>
<dbReference type="EMBL" id="ARXS01000032">
    <property type="protein sequence ID" value="MCU5784516.1"/>
    <property type="molecule type" value="Genomic_DNA"/>
</dbReference>
<keyword evidence="7 9" id="KW-0472">Membrane</keyword>
<protein>
    <recommendedName>
        <fullName evidence="9">TRAP transporter small permease protein</fullName>
    </recommendedName>
</protein>
<keyword evidence="3" id="KW-1003">Cell membrane</keyword>
<feature type="transmembrane region" description="Helical" evidence="9">
    <location>
        <begin position="54"/>
        <end position="72"/>
    </location>
</feature>
<name>A0ABT2R405_9GAMM</name>
<evidence type="ECO:0000256" key="4">
    <source>
        <dbReference type="ARBA" id="ARBA00022519"/>
    </source>
</evidence>
<dbReference type="InterPro" id="IPR055348">
    <property type="entry name" value="DctQ"/>
</dbReference>
<proteinExistence type="inferred from homology"/>
<evidence type="ECO:0000313" key="12">
    <source>
        <dbReference type="Proteomes" id="UP001064106"/>
    </source>
</evidence>
<reference evidence="11" key="1">
    <citation type="submission" date="2012-09" db="EMBL/GenBank/DDBJ databases">
        <title>Genome Sequence of alkane-degrading Bacterium Alcanivorax balearicus MACL04.</title>
        <authorList>
            <person name="Lai Q."/>
            <person name="Shao Z."/>
        </authorList>
    </citation>
    <scope>NUCLEOTIDE SEQUENCE</scope>
    <source>
        <strain evidence="11">MACL04</strain>
    </source>
</reference>
<keyword evidence="12" id="KW-1185">Reference proteome</keyword>
<sequence>MKNKHPIDRLITGMNRVDFVVMVIAQLLLAAMVVITFVSVLGRTFLHVSVPDDLLFQEMLMVAVVFLPLSYVQSIGGHLEVTVLSDQFSKRVQTTLISLGLVLALMIFSWMAYLSLRQAIESYSIGEVAYGSVLYIPEWPAKALIPIGLAWWSLRILLQIIFTRARPSQAQNELRQALDSSVSHNN</sequence>
<organism evidence="11 12">
    <name type="scientific">Alloalcanivorax balearicus MACL04</name>
    <dbReference type="NCBI Taxonomy" id="1177182"/>
    <lineage>
        <taxon>Bacteria</taxon>
        <taxon>Pseudomonadati</taxon>
        <taxon>Pseudomonadota</taxon>
        <taxon>Gammaproteobacteria</taxon>
        <taxon>Oceanospirillales</taxon>
        <taxon>Alcanivoracaceae</taxon>
        <taxon>Alloalcanivorax</taxon>
    </lineage>
</organism>
<evidence type="ECO:0000259" key="10">
    <source>
        <dbReference type="Pfam" id="PF04290"/>
    </source>
</evidence>
<dbReference type="PANTHER" id="PTHR35011:SF10">
    <property type="entry name" value="TRAP TRANSPORTER SMALL PERMEASE PROTEIN"/>
    <property type="match status" value="1"/>
</dbReference>
<accession>A0ABT2R405</accession>
<comment type="caution">
    <text evidence="11">The sequence shown here is derived from an EMBL/GenBank/DDBJ whole genome shotgun (WGS) entry which is preliminary data.</text>
</comment>
<keyword evidence="4 9" id="KW-0997">Cell inner membrane</keyword>
<evidence type="ECO:0000256" key="1">
    <source>
        <dbReference type="ARBA" id="ARBA00004429"/>
    </source>
</evidence>
<dbReference type="RefSeq" id="WP_262462279.1">
    <property type="nucleotide sequence ID" value="NZ_ARXS01000032.1"/>
</dbReference>